<dbReference type="EMBL" id="ASWJ01000004">
    <property type="protein sequence ID" value="EOW84543.1"/>
    <property type="molecule type" value="Genomic_DNA"/>
</dbReference>
<dbReference type="PANTHER" id="PTHR46438">
    <property type="entry name" value="ALPHA/BETA-HYDROLASES SUPERFAMILY PROTEIN"/>
    <property type="match status" value="1"/>
</dbReference>
<sequence length="206" mass="23801">MKLILVHGLGQSAKSWDETKGYLKQPIDVHCPELYLTESDDDFSYQKLYERFEEYCEQFKEPIILCGLSLGGVLCLNYAIEHRNKVEKLILISTQYKMPKLLLYVQNLVFRCLPAKIFHHSNLTKSRIIQLCTSMMHLDFSNRLQEIACDTLLLCGEKDLVNLAASNRLSRKIKKSNMIKIANSGHEVNKDQAQKLAEILFCFLQK</sequence>
<dbReference type="Pfam" id="PF12697">
    <property type="entry name" value="Abhydrolase_6"/>
    <property type="match status" value="1"/>
</dbReference>
<evidence type="ECO:0000259" key="1">
    <source>
        <dbReference type="Pfam" id="PF12697"/>
    </source>
</evidence>
<dbReference type="OrthoDB" id="9775557at2"/>
<proteinExistence type="predicted"/>
<evidence type="ECO:0000313" key="2">
    <source>
        <dbReference type="EMBL" id="EOW84543.1"/>
    </source>
</evidence>
<dbReference type="RefSeq" id="WP_016182605.1">
    <property type="nucleotide sequence ID" value="NZ_KB890284.1"/>
</dbReference>
<keyword evidence="3" id="KW-1185">Reference proteome</keyword>
<accession>S1NFS6</accession>
<dbReference type="PATRIC" id="fig|1121865.3.peg.433"/>
<evidence type="ECO:0000313" key="3">
    <source>
        <dbReference type="Proteomes" id="UP000014113"/>
    </source>
</evidence>
<dbReference type="eggNOG" id="COG2267">
    <property type="taxonomic scope" value="Bacteria"/>
</dbReference>
<dbReference type="InterPro" id="IPR029058">
    <property type="entry name" value="AB_hydrolase_fold"/>
</dbReference>
<dbReference type="Gene3D" id="3.40.50.1820">
    <property type="entry name" value="alpha/beta hydrolase"/>
    <property type="match status" value="1"/>
</dbReference>
<organism evidence="2 3">
    <name type="scientific">Enterococcus columbae DSM 7374 = ATCC 51263</name>
    <dbReference type="NCBI Taxonomy" id="1121865"/>
    <lineage>
        <taxon>Bacteria</taxon>
        <taxon>Bacillati</taxon>
        <taxon>Bacillota</taxon>
        <taxon>Bacilli</taxon>
        <taxon>Lactobacillales</taxon>
        <taxon>Enterococcaceae</taxon>
        <taxon>Enterococcus</taxon>
    </lineage>
</organism>
<feature type="domain" description="AB hydrolase-1" evidence="1">
    <location>
        <begin position="3"/>
        <end position="198"/>
    </location>
</feature>
<reference evidence="2 3" key="1">
    <citation type="submission" date="2013-03" db="EMBL/GenBank/DDBJ databases">
        <title>The Genome Sequence of Enterococcus columbae ATCC_51263 (PacBio/Illumina hybrid assembly).</title>
        <authorList>
            <consortium name="The Broad Institute Genomics Platform"/>
            <consortium name="The Broad Institute Genome Sequencing Center for Infectious Disease"/>
            <person name="Earl A."/>
            <person name="Russ C."/>
            <person name="Gilmore M."/>
            <person name="Surin D."/>
            <person name="Walker B."/>
            <person name="Young S."/>
            <person name="Zeng Q."/>
            <person name="Gargeya S."/>
            <person name="Fitzgerald M."/>
            <person name="Haas B."/>
            <person name="Abouelleil A."/>
            <person name="Allen A.W."/>
            <person name="Alvarado L."/>
            <person name="Arachchi H.M."/>
            <person name="Berlin A.M."/>
            <person name="Chapman S.B."/>
            <person name="Gainer-Dewar J."/>
            <person name="Goldberg J."/>
            <person name="Griggs A."/>
            <person name="Gujja S."/>
            <person name="Hansen M."/>
            <person name="Howarth C."/>
            <person name="Imamovic A."/>
            <person name="Ireland A."/>
            <person name="Larimer J."/>
            <person name="McCowan C."/>
            <person name="Murphy C."/>
            <person name="Pearson M."/>
            <person name="Poon T.W."/>
            <person name="Priest M."/>
            <person name="Roberts A."/>
            <person name="Saif S."/>
            <person name="Shea T."/>
            <person name="Sisk P."/>
            <person name="Sykes S."/>
            <person name="Wortman J."/>
            <person name="Nusbaum C."/>
            <person name="Birren B."/>
        </authorList>
    </citation>
    <scope>NUCLEOTIDE SEQUENCE [LARGE SCALE GENOMIC DNA]</scope>
    <source>
        <strain evidence="2 3">ATCC 51263</strain>
    </source>
</reference>
<dbReference type="SUPFAM" id="SSF53474">
    <property type="entry name" value="alpha/beta-Hydrolases"/>
    <property type="match status" value="1"/>
</dbReference>
<dbReference type="AlphaFoldDB" id="S1NFS6"/>
<name>S1NFS6_9ENTE</name>
<protein>
    <recommendedName>
        <fullName evidence="1">AB hydrolase-1 domain-containing protein</fullName>
    </recommendedName>
</protein>
<dbReference type="Proteomes" id="UP000014113">
    <property type="component" value="Unassembled WGS sequence"/>
</dbReference>
<gene>
    <name evidence="2" type="ORF">I568_01039</name>
</gene>
<dbReference type="STRING" id="1121865.OMW_00441"/>
<dbReference type="InterPro" id="IPR000073">
    <property type="entry name" value="AB_hydrolase_1"/>
</dbReference>
<comment type="caution">
    <text evidence="2">The sequence shown here is derived from an EMBL/GenBank/DDBJ whole genome shotgun (WGS) entry which is preliminary data.</text>
</comment>